<name>A0A329CB31_9BURK</name>
<dbReference type="AlphaFoldDB" id="A0A329CB31"/>
<dbReference type="EMBL" id="QLTK01000009">
    <property type="protein sequence ID" value="RAS30962.1"/>
    <property type="molecule type" value="Genomic_DNA"/>
</dbReference>
<accession>A0A329CB31</accession>
<dbReference type="SMART" id="SM00028">
    <property type="entry name" value="TPR"/>
    <property type="match status" value="3"/>
</dbReference>
<dbReference type="InterPro" id="IPR011990">
    <property type="entry name" value="TPR-like_helical_dom_sf"/>
</dbReference>
<dbReference type="PANTHER" id="PTHR44943:SF8">
    <property type="entry name" value="TPR REPEAT-CONTAINING PROTEIN MJ0263"/>
    <property type="match status" value="1"/>
</dbReference>
<comment type="caution">
    <text evidence="5">The sequence shown here is derived from an EMBL/GenBank/DDBJ whole genome shotgun (WGS) entry which is preliminary data.</text>
</comment>
<evidence type="ECO:0000313" key="5">
    <source>
        <dbReference type="EMBL" id="RAS30962.1"/>
    </source>
</evidence>
<dbReference type="InterPro" id="IPR002201">
    <property type="entry name" value="Glyco_trans_9"/>
</dbReference>
<dbReference type="Pfam" id="PF01075">
    <property type="entry name" value="Glyco_transf_9"/>
    <property type="match status" value="1"/>
</dbReference>
<evidence type="ECO:0000256" key="4">
    <source>
        <dbReference type="SAM" id="MobiDB-lite"/>
    </source>
</evidence>
<dbReference type="Proteomes" id="UP000248918">
    <property type="component" value="Unassembled WGS sequence"/>
</dbReference>
<proteinExistence type="predicted"/>
<dbReference type="Gene3D" id="3.40.50.2000">
    <property type="entry name" value="Glycogen Phosphorylase B"/>
    <property type="match status" value="1"/>
</dbReference>
<organism evidence="5 6">
    <name type="scientific">Paraburkholderia bryophila</name>
    <dbReference type="NCBI Taxonomy" id="420952"/>
    <lineage>
        <taxon>Bacteria</taxon>
        <taxon>Pseudomonadati</taxon>
        <taxon>Pseudomonadota</taxon>
        <taxon>Betaproteobacteria</taxon>
        <taxon>Burkholderiales</taxon>
        <taxon>Burkholderiaceae</taxon>
        <taxon>Paraburkholderia</taxon>
    </lineage>
</organism>
<feature type="region of interest" description="Disordered" evidence="4">
    <location>
        <begin position="1"/>
        <end position="47"/>
    </location>
</feature>
<feature type="repeat" description="TPR" evidence="3">
    <location>
        <begin position="150"/>
        <end position="183"/>
    </location>
</feature>
<dbReference type="SUPFAM" id="SSF53756">
    <property type="entry name" value="UDP-Glycosyltransferase/glycogen phosphorylase"/>
    <property type="match status" value="1"/>
</dbReference>
<protein>
    <submittedName>
        <fullName evidence="5">Tetratricopeptide (TPR) repeat protein</fullName>
    </submittedName>
</protein>
<dbReference type="PANTHER" id="PTHR44943">
    <property type="entry name" value="CELLULOSE SYNTHASE OPERON PROTEIN C"/>
    <property type="match status" value="1"/>
</dbReference>
<dbReference type="Pfam" id="PF13432">
    <property type="entry name" value="TPR_16"/>
    <property type="match status" value="1"/>
</dbReference>
<dbReference type="Gene3D" id="1.25.40.10">
    <property type="entry name" value="Tetratricopeptide repeat domain"/>
    <property type="match status" value="1"/>
</dbReference>
<feature type="repeat" description="TPR" evidence="3">
    <location>
        <begin position="184"/>
        <end position="217"/>
    </location>
</feature>
<gene>
    <name evidence="5" type="ORF">BX591_109139</name>
</gene>
<feature type="compositionally biased region" description="Polar residues" evidence="4">
    <location>
        <begin position="34"/>
        <end position="47"/>
    </location>
</feature>
<sequence length="572" mass="63708">MHGMRRRSNDLLHAQQPVRLRTHGKRTGRVTETLLPTSPAASSTLSDDLSRLHDRAVEAYQAGRFDEVQALANRILEHNAAHVGALHLQGLLALAAGHAEAARTSLERAIQIHPAPVFYNTLYAIQLRLGDFTGALDSLRQGLAIDPDFAALHYNLALTLQHHDCLEDAAVSYRRTLELDPDNSAAHNNLGRIRGDLGAFDEAERHYRRALELTPANLIARNNLAMVLLATGRYAEAWPYFEDRWISFRHADGRPAREPVRVPLPRWAGEGLGVGIDQPTGRVAYRNLLVLDEQGFGDSLQFVRYLPLLLERFPRVGYVCPPALRRLYEQSLCARWPGLKLLDAVPVELNDWDCYCPLMSLPMAFDTQVNTIPAGRPYLHADSKQAAVWRARLDALPTRRLPRVGIVWAGGHSGLAVDRLRSLTFGQIAPLLTLPHIHWISLQKTDDPSKLATPTACPDPNQNANPHPLTDWSADLTDFADTAALIANLDLVISVDTSVAHLAAAMGKPVWLLNRFAGCWRWLQGRDDSPWYASLRLFTQPRRGDWGDVLTRVATALQQRFANAATPLQNPR</sequence>
<keyword evidence="2 3" id="KW-0802">TPR repeat</keyword>
<dbReference type="InterPro" id="IPR051685">
    <property type="entry name" value="Ycf3/AcsC/BcsC/TPR_MFPF"/>
</dbReference>
<evidence type="ECO:0000256" key="1">
    <source>
        <dbReference type="ARBA" id="ARBA00022737"/>
    </source>
</evidence>
<dbReference type="InterPro" id="IPR019734">
    <property type="entry name" value="TPR_rpt"/>
</dbReference>
<dbReference type="PROSITE" id="PS50005">
    <property type="entry name" value="TPR"/>
    <property type="match status" value="2"/>
</dbReference>
<evidence type="ECO:0000256" key="3">
    <source>
        <dbReference type="PROSITE-ProRule" id="PRU00339"/>
    </source>
</evidence>
<dbReference type="PROSITE" id="PS50293">
    <property type="entry name" value="TPR_REGION"/>
    <property type="match status" value="1"/>
</dbReference>
<dbReference type="GO" id="GO:0016757">
    <property type="term" value="F:glycosyltransferase activity"/>
    <property type="evidence" value="ECO:0007669"/>
    <property type="project" value="InterPro"/>
</dbReference>
<dbReference type="SUPFAM" id="SSF48452">
    <property type="entry name" value="TPR-like"/>
    <property type="match status" value="2"/>
</dbReference>
<reference evidence="5 6" key="1">
    <citation type="submission" date="2018-06" db="EMBL/GenBank/DDBJ databases">
        <title>Genomic Encyclopedia of Type Strains, Phase III (KMG-III): the genomes of soil and plant-associated and newly described type strains.</title>
        <authorList>
            <person name="Whitman W."/>
        </authorList>
    </citation>
    <scope>NUCLEOTIDE SEQUENCE [LARGE SCALE GENOMIC DNA]</scope>
    <source>
        <strain evidence="5 6">LMG 23644</strain>
    </source>
</reference>
<evidence type="ECO:0000313" key="6">
    <source>
        <dbReference type="Proteomes" id="UP000248918"/>
    </source>
</evidence>
<evidence type="ECO:0000256" key="2">
    <source>
        <dbReference type="ARBA" id="ARBA00022803"/>
    </source>
</evidence>
<keyword evidence="1" id="KW-0677">Repeat</keyword>
<dbReference type="Pfam" id="PF13414">
    <property type="entry name" value="TPR_11"/>
    <property type="match status" value="1"/>
</dbReference>